<evidence type="ECO:0000313" key="1">
    <source>
        <dbReference type="EMBL" id="QQZ51306.1"/>
    </source>
</evidence>
<reference evidence="1" key="1">
    <citation type="submission" date="2021-01" db="EMBL/GenBank/DDBJ databases">
        <title>Genome sequence of Phenylobacterium sp. 20VBR1 isolated from a valley glaceir, Ny-Alesund, Svalbard.</title>
        <authorList>
            <person name="Thomas F.A."/>
            <person name="Krishnan K.P."/>
            <person name="Sinha R.K."/>
        </authorList>
    </citation>
    <scope>NUCLEOTIDE SEQUENCE</scope>
    <source>
        <strain evidence="1">20VBR1</strain>
    </source>
</reference>
<sequence length="74" mass="8383">MLMTRPRRYLVLAVLAVLVAPVLAMPFAPFKTVSLQENRRLASAPTMPTTASEWRKLPRVLDAYLADHFGFRDP</sequence>
<organism evidence="1">
    <name type="scientific">Phenylobacterium glaciei</name>
    <dbReference type="NCBI Taxonomy" id="2803784"/>
    <lineage>
        <taxon>Bacteria</taxon>
        <taxon>Pseudomonadati</taxon>
        <taxon>Pseudomonadota</taxon>
        <taxon>Alphaproteobacteria</taxon>
        <taxon>Caulobacterales</taxon>
        <taxon>Caulobacteraceae</taxon>
        <taxon>Phenylobacterium</taxon>
    </lineage>
</organism>
<dbReference type="EMBL" id="CP068570">
    <property type="protein sequence ID" value="QQZ51306.1"/>
    <property type="molecule type" value="Genomic_DNA"/>
</dbReference>
<protein>
    <submittedName>
        <fullName evidence="1">Uncharacterized protein</fullName>
    </submittedName>
</protein>
<name>A0A974P501_9CAUL</name>
<proteinExistence type="predicted"/>
<gene>
    <name evidence="1" type="ORF">JKL49_09700</name>
</gene>
<dbReference type="AlphaFoldDB" id="A0A974P501"/>
<accession>A0A974P501</accession>